<sequence>MATWQLKMVTIRTSCANSSIHIHDKCPRNSRVVVAQRCNRLDAAVFHTFDWIFHEIYTFRAIANLICSSRTDLPVEHLVGAWSNGMTAFDPVMCSLLLFGKGLCSSFAKQHQRTKTLIVPYSILQ</sequence>
<evidence type="ECO:0000313" key="1">
    <source>
        <dbReference type="EMBL" id="KAL3661710.1"/>
    </source>
</evidence>
<accession>A0ABD3F4E3</accession>
<gene>
    <name evidence="1" type="ORF">V7S43_013010</name>
</gene>
<dbReference type="Proteomes" id="UP001632037">
    <property type="component" value="Unassembled WGS sequence"/>
</dbReference>
<organism evidence="1 2">
    <name type="scientific">Phytophthora oleae</name>
    <dbReference type="NCBI Taxonomy" id="2107226"/>
    <lineage>
        <taxon>Eukaryota</taxon>
        <taxon>Sar</taxon>
        <taxon>Stramenopiles</taxon>
        <taxon>Oomycota</taxon>
        <taxon>Peronosporomycetes</taxon>
        <taxon>Peronosporales</taxon>
        <taxon>Peronosporaceae</taxon>
        <taxon>Phytophthora</taxon>
    </lineage>
</organism>
<dbReference type="EMBL" id="JBIMZQ010000034">
    <property type="protein sequence ID" value="KAL3661710.1"/>
    <property type="molecule type" value="Genomic_DNA"/>
</dbReference>
<name>A0ABD3F4E3_9STRA</name>
<evidence type="ECO:0000313" key="2">
    <source>
        <dbReference type="Proteomes" id="UP001632037"/>
    </source>
</evidence>
<reference evidence="1 2" key="1">
    <citation type="submission" date="2024-09" db="EMBL/GenBank/DDBJ databases">
        <title>Genome sequencing and assembly of Phytophthora oleae, isolate VK10A, causative agent of rot of olive drupes.</title>
        <authorList>
            <person name="Conti Taguali S."/>
            <person name="Riolo M."/>
            <person name="La Spada F."/>
            <person name="Cacciola S.O."/>
            <person name="Dionisio G."/>
        </authorList>
    </citation>
    <scope>NUCLEOTIDE SEQUENCE [LARGE SCALE GENOMIC DNA]</scope>
    <source>
        <strain evidence="1 2">VK10A</strain>
    </source>
</reference>
<protein>
    <submittedName>
        <fullName evidence="1">Uncharacterized protein</fullName>
    </submittedName>
</protein>
<proteinExistence type="predicted"/>
<keyword evidence="2" id="KW-1185">Reference proteome</keyword>
<comment type="caution">
    <text evidence="1">The sequence shown here is derived from an EMBL/GenBank/DDBJ whole genome shotgun (WGS) entry which is preliminary data.</text>
</comment>
<dbReference type="AlphaFoldDB" id="A0ABD3F4E3"/>